<name>A0A6P2Q6K1_9BURK</name>
<gene>
    <name evidence="2" type="ORF">BDI24065_05716</name>
</gene>
<evidence type="ECO:0000313" key="3">
    <source>
        <dbReference type="Proteomes" id="UP000494125"/>
    </source>
</evidence>
<sequence length="83" mass="9760">MKAYQLHRYISVFEKNGDAHIRDIEFAVEPNLEFLQALFKQPRDNPMYDVGVIDVNIAEELAPYISERLELESFDYFLECDSV</sequence>
<dbReference type="Proteomes" id="UP000494125">
    <property type="component" value="Unassembled WGS sequence"/>
</dbReference>
<organism evidence="2 3">
    <name type="scientific">Burkholderia diffusa</name>
    <dbReference type="NCBI Taxonomy" id="488732"/>
    <lineage>
        <taxon>Bacteria</taxon>
        <taxon>Pseudomonadati</taxon>
        <taxon>Pseudomonadota</taxon>
        <taxon>Betaproteobacteria</taxon>
        <taxon>Burkholderiales</taxon>
        <taxon>Burkholderiaceae</taxon>
        <taxon>Burkholderia</taxon>
        <taxon>Burkholderia cepacia complex</taxon>
    </lineage>
</organism>
<reference evidence="2 3" key="1">
    <citation type="submission" date="2019-09" db="EMBL/GenBank/DDBJ databases">
        <authorList>
            <person name="Depoorter E."/>
        </authorList>
    </citation>
    <scope>NUCLEOTIDE SEQUENCE [LARGE SCALE GENOMIC DNA]</scope>
    <source>
        <strain evidence="2">LMG 24065</strain>
    </source>
</reference>
<evidence type="ECO:0000259" key="1">
    <source>
        <dbReference type="Pfam" id="PF24731"/>
    </source>
</evidence>
<dbReference type="InterPro" id="IPR056100">
    <property type="entry name" value="DUF7683"/>
</dbReference>
<accession>A0A6P2Q6K1</accession>
<dbReference type="RefSeq" id="WP_151047944.1">
    <property type="nucleotide sequence ID" value="NZ_CABVPN010000036.1"/>
</dbReference>
<dbReference type="AlphaFoldDB" id="A0A6P2Q6K1"/>
<feature type="domain" description="DUF7683" evidence="1">
    <location>
        <begin position="7"/>
        <end position="79"/>
    </location>
</feature>
<evidence type="ECO:0000313" key="2">
    <source>
        <dbReference type="EMBL" id="VWC18250.1"/>
    </source>
</evidence>
<dbReference type="EMBL" id="CABVPN010000036">
    <property type="protein sequence ID" value="VWC18250.1"/>
    <property type="molecule type" value="Genomic_DNA"/>
</dbReference>
<dbReference type="Pfam" id="PF24731">
    <property type="entry name" value="DUF7683"/>
    <property type="match status" value="1"/>
</dbReference>
<proteinExistence type="predicted"/>
<dbReference type="GeneID" id="93030789"/>
<protein>
    <recommendedName>
        <fullName evidence="1">DUF7683 domain-containing protein</fullName>
    </recommendedName>
</protein>
<keyword evidence="3" id="KW-1185">Reference proteome</keyword>